<keyword evidence="1" id="KW-0472">Membrane</keyword>
<evidence type="ECO:0000256" key="1">
    <source>
        <dbReference type="SAM" id="Phobius"/>
    </source>
</evidence>
<feature type="transmembrane region" description="Helical" evidence="1">
    <location>
        <begin position="18"/>
        <end position="40"/>
    </location>
</feature>
<organism evidence="2 3">
    <name type="scientific">Bifidobacterium adolescentis</name>
    <dbReference type="NCBI Taxonomy" id="1680"/>
    <lineage>
        <taxon>Bacteria</taxon>
        <taxon>Bacillati</taxon>
        <taxon>Actinomycetota</taxon>
        <taxon>Actinomycetes</taxon>
        <taxon>Bifidobacteriales</taxon>
        <taxon>Bifidobacteriaceae</taxon>
        <taxon>Bifidobacterium</taxon>
    </lineage>
</organism>
<dbReference type="EMBL" id="LNKD01000008">
    <property type="protein sequence ID" value="OSG84656.1"/>
    <property type="molecule type" value="Genomic_DNA"/>
</dbReference>
<comment type="caution">
    <text evidence="2">The sequence shown here is derived from an EMBL/GenBank/DDBJ whole genome shotgun (WGS) entry which is preliminary data.</text>
</comment>
<evidence type="ECO:0000313" key="2">
    <source>
        <dbReference type="EMBL" id="OSG84656.1"/>
    </source>
</evidence>
<name>A0A1X2YR59_BIFAD</name>
<dbReference type="Proteomes" id="UP000193377">
    <property type="component" value="Unassembled WGS sequence"/>
</dbReference>
<keyword evidence="1" id="KW-0812">Transmembrane</keyword>
<evidence type="ECO:0000313" key="3">
    <source>
        <dbReference type="Proteomes" id="UP000193377"/>
    </source>
</evidence>
<reference evidence="2 3" key="1">
    <citation type="journal article" date="2016" name="Sci. Rep.">
        <title>Evaluation of genetic diversity among strains of the human gut commensal Bifidobacterium adolescentis.</title>
        <authorList>
            <person name="Duranti S."/>
            <person name="Milani C."/>
            <person name="Lugli G.A."/>
            <person name="Mancabelli L."/>
            <person name="Turroni F."/>
            <person name="Ferrario C."/>
            <person name="Mangifesta M."/>
            <person name="Viappiani A."/>
            <person name="Sanchez B."/>
            <person name="Margolles A."/>
            <person name="van Sinderen D."/>
            <person name="Ventura M."/>
        </authorList>
    </citation>
    <scope>NUCLEOTIDE SEQUENCE [LARGE SCALE GENOMIC DNA]</scope>
    <source>
        <strain evidence="2 3">487B</strain>
    </source>
</reference>
<proteinExistence type="predicted"/>
<accession>A0A1X2YR59</accession>
<gene>
    <name evidence="2" type="ORF">B0487_2143</name>
</gene>
<keyword evidence="1" id="KW-1133">Transmembrane helix</keyword>
<dbReference type="AlphaFoldDB" id="A0A1X2YR59"/>
<dbReference type="RefSeq" id="WP_085393569.1">
    <property type="nucleotide sequence ID" value="NZ_LNKD01000008.1"/>
</dbReference>
<sequence length="162" mass="18067">MIDLTNWAAGHRGGIDGILAFLVLAMGSMCVVAVVVRLCFRIWRLMRHRSGDALKPLLEDESFVFELWGAIFFCTVATLTPNVLAPFTTPQTTFTGQVAEQAGLTALSCPTLDDSDRMPRQDRYECEYVDDKGRAHDMSLLVASGDKVWLYDHQGKPLKVEE</sequence>
<protein>
    <submittedName>
        <fullName evidence="2">Uncharacterized protein</fullName>
    </submittedName>
</protein>